<dbReference type="RefSeq" id="WP_096612478.1">
    <property type="nucleotide sequence ID" value="NZ_NWVD01000004.1"/>
</dbReference>
<accession>A0A2A4HWH8</accession>
<dbReference type="Proteomes" id="UP000218784">
    <property type="component" value="Unassembled WGS sequence"/>
</dbReference>
<dbReference type="AlphaFoldDB" id="A0A2A4HWH8"/>
<organism evidence="1 2">
    <name type="scientific">Sphingomonas ginsenosidimutans</name>
    <dbReference type="NCBI Taxonomy" id="862134"/>
    <lineage>
        <taxon>Bacteria</taxon>
        <taxon>Pseudomonadati</taxon>
        <taxon>Pseudomonadota</taxon>
        <taxon>Alphaproteobacteria</taxon>
        <taxon>Sphingomonadales</taxon>
        <taxon>Sphingomonadaceae</taxon>
        <taxon>Sphingomonas</taxon>
    </lineage>
</organism>
<sequence>MSYRNTLISIRASLLANERAIRACEADAPSVAARRHLARARALHNAAMDMVTAALAAPYDIIDPPPAARGTAAQGMAR</sequence>
<comment type="caution">
    <text evidence="1">The sequence shown here is derived from an EMBL/GenBank/DDBJ whole genome shotgun (WGS) entry which is preliminary data.</text>
</comment>
<protein>
    <submittedName>
        <fullName evidence="1">Uncharacterized protein</fullName>
    </submittedName>
</protein>
<gene>
    <name evidence="1" type="ORF">COA17_11200</name>
</gene>
<dbReference type="EMBL" id="NWVD01000004">
    <property type="protein sequence ID" value="PCG08714.1"/>
    <property type="molecule type" value="Genomic_DNA"/>
</dbReference>
<name>A0A2A4HWH8_9SPHN</name>
<keyword evidence="2" id="KW-1185">Reference proteome</keyword>
<proteinExistence type="predicted"/>
<reference evidence="1 2" key="1">
    <citation type="submission" date="2017-09" db="EMBL/GenBank/DDBJ databases">
        <title>Sphingomonas ginsenosidimutans KACC 14949, whole genome shotgun sequence.</title>
        <authorList>
            <person name="Feng G."/>
            <person name="Zhu H."/>
        </authorList>
    </citation>
    <scope>NUCLEOTIDE SEQUENCE [LARGE SCALE GENOMIC DNA]</scope>
    <source>
        <strain evidence="1 2">KACC 14949</strain>
    </source>
</reference>
<evidence type="ECO:0000313" key="1">
    <source>
        <dbReference type="EMBL" id="PCG08714.1"/>
    </source>
</evidence>
<evidence type="ECO:0000313" key="2">
    <source>
        <dbReference type="Proteomes" id="UP000218784"/>
    </source>
</evidence>